<reference evidence="2 4" key="1">
    <citation type="submission" date="2018-09" db="EMBL/GenBank/DDBJ databases">
        <title>Murine metabolic-syndrome-specific gut microbial biobank.</title>
        <authorList>
            <person name="Liu C."/>
        </authorList>
    </citation>
    <scope>NUCLEOTIDE SEQUENCE [LARGE SCALE GENOMIC DNA]</scope>
    <source>
        <strain evidence="2 4">C-30</strain>
    </source>
</reference>
<protein>
    <submittedName>
        <fullName evidence="2">DUF4422 domain-containing protein</fullName>
    </submittedName>
</protein>
<evidence type="ECO:0000313" key="5">
    <source>
        <dbReference type="Proteomes" id="UP000306855"/>
    </source>
</evidence>
<evidence type="ECO:0000313" key="3">
    <source>
        <dbReference type="EMBL" id="TGY56507.1"/>
    </source>
</evidence>
<feature type="domain" description="DUF4422" evidence="1">
    <location>
        <begin position="5"/>
        <end position="225"/>
    </location>
</feature>
<accession>A0A4Q2AX17</accession>
<dbReference type="OrthoDB" id="9798746at2"/>
<organism evidence="2 4">
    <name type="scientific">Ligilactobacillus murinus</name>
    <dbReference type="NCBI Taxonomy" id="1622"/>
    <lineage>
        <taxon>Bacteria</taxon>
        <taxon>Bacillati</taxon>
        <taxon>Bacillota</taxon>
        <taxon>Bacilli</taxon>
        <taxon>Lactobacillales</taxon>
        <taxon>Lactobacillaceae</taxon>
        <taxon>Ligilactobacillus</taxon>
    </lineage>
</organism>
<dbReference type="InterPro" id="IPR025536">
    <property type="entry name" value="DUF4422"/>
</dbReference>
<dbReference type="AlphaFoldDB" id="A0A4Q2AX17"/>
<comment type="caution">
    <text evidence="2">The sequence shown here is derived from an EMBL/GenBank/DDBJ whole genome shotgun (WGS) entry which is preliminary data.</text>
</comment>
<dbReference type="Proteomes" id="UP000289316">
    <property type="component" value="Unassembled WGS sequence"/>
</dbReference>
<gene>
    <name evidence="2" type="ORF">D6C19_03525</name>
    <name evidence="3" type="ORF">E5340_02910</name>
</gene>
<dbReference type="Proteomes" id="UP000306855">
    <property type="component" value="Unassembled WGS sequence"/>
</dbReference>
<dbReference type="SUPFAM" id="SSF55729">
    <property type="entry name" value="Acyl-CoA N-acyltransferases (Nat)"/>
    <property type="match status" value="1"/>
</dbReference>
<sequence length="262" mass="31199">MKAEIYVVSHKKAKMPTEKIYCPLQVGKSIENFPGFLRDNTGNNIAIKNENYCELTAQYWAAKNRNADVKGLVHYRRFFSNGKRNFFSSVDKKFADILTEERLAQLLKDHDMILPRKRNYYIETSWSHYKHVHHIEDLETTRQVLQEKYPDYIPYFDQMMQEKAVHMFNMLIAKEVIFDEYTSWLIDVLSEVEKRVDITDYTPYEKRIFGFISELLLDVWVQKNKIDYVEVPVMFMGKQNWPKKIASFLIRKITGKPSKLDN</sequence>
<dbReference type="InterPro" id="IPR016181">
    <property type="entry name" value="Acyl_CoA_acyltransferase"/>
</dbReference>
<evidence type="ECO:0000313" key="2">
    <source>
        <dbReference type="EMBL" id="RXV74899.1"/>
    </source>
</evidence>
<dbReference type="EMBL" id="SRYK01000008">
    <property type="protein sequence ID" value="TGY56507.1"/>
    <property type="molecule type" value="Genomic_DNA"/>
</dbReference>
<name>A0A4Q2AX17_9LACO</name>
<dbReference type="EMBL" id="QZFR01000016">
    <property type="protein sequence ID" value="RXV74899.1"/>
    <property type="molecule type" value="Genomic_DNA"/>
</dbReference>
<evidence type="ECO:0000259" key="1">
    <source>
        <dbReference type="Pfam" id="PF14393"/>
    </source>
</evidence>
<proteinExistence type="predicted"/>
<evidence type="ECO:0000313" key="4">
    <source>
        <dbReference type="Proteomes" id="UP000289316"/>
    </source>
</evidence>
<dbReference type="Pfam" id="PF14393">
    <property type="entry name" value="DUF4422"/>
    <property type="match status" value="1"/>
</dbReference>
<dbReference type="RefSeq" id="WP_119448194.1">
    <property type="nucleotide sequence ID" value="NZ_AP025728.1"/>
</dbReference>
<reference evidence="3 5" key="2">
    <citation type="submission" date="2019-04" db="EMBL/GenBank/DDBJ databases">
        <title>Microbes associate with the intestines of laboratory mice.</title>
        <authorList>
            <person name="Navarre W."/>
            <person name="Wong E."/>
            <person name="Huang K."/>
            <person name="Tropini C."/>
            <person name="Ng K."/>
            <person name="Yu B."/>
        </authorList>
    </citation>
    <scope>NUCLEOTIDE SEQUENCE [LARGE SCALE GENOMIC DNA]</scope>
    <source>
        <strain evidence="3 5">NM26_J9</strain>
    </source>
</reference>